<dbReference type="Gene3D" id="2.10.25.10">
    <property type="entry name" value="Laminin"/>
    <property type="match status" value="1"/>
</dbReference>
<dbReference type="SUPFAM" id="SSF57196">
    <property type="entry name" value="EGF/Laminin"/>
    <property type="match status" value="1"/>
</dbReference>
<dbReference type="InterPro" id="IPR055356">
    <property type="entry name" value="ZP-N"/>
</dbReference>
<reference evidence="4 5" key="1">
    <citation type="submission" date="2022-05" db="EMBL/GenBank/DDBJ databases">
        <authorList>
            <consortium name="Genoscope - CEA"/>
            <person name="William W."/>
        </authorList>
    </citation>
    <scope>NUCLEOTIDE SEQUENCE [LARGE SCALE GENOMIC DNA]</scope>
</reference>
<dbReference type="Gene3D" id="2.60.40.3210">
    <property type="entry name" value="Zona pellucida, ZP-N domain"/>
    <property type="match status" value="1"/>
</dbReference>
<protein>
    <recommendedName>
        <fullName evidence="3">ZP-N domain-containing protein</fullName>
    </recommendedName>
</protein>
<keyword evidence="5" id="KW-1185">Reference proteome</keyword>
<keyword evidence="1" id="KW-0732">Signal</keyword>
<evidence type="ECO:0000259" key="3">
    <source>
        <dbReference type="Pfam" id="PF23344"/>
    </source>
</evidence>
<dbReference type="Pfam" id="PF14670">
    <property type="entry name" value="FXa_inhibition"/>
    <property type="match status" value="1"/>
</dbReference>
<dbReference type="PANTHER" id="PTHR14002:SF43">
    <property type="entry name" value="DELTA-LIKE PROTEIN"/>
    <property type="match status" value="1"/>
</dbReference>
<comment type="caution">
    <text evidence="4">The sequence shown here is derived from an EMBL/GenBank/DDBJ whole genome shotgun (WGS) entry which is preliminary data.</text>
</comment>
<name>A0ABN8PDN9_9CNID</name>
<sequence>MCPALAVSKLLQTLPLSCGAARMKINAKCSFTCPQGLHQLKGPFYKQWGVDGQWSDKAKKVSCTVQLNNQRLILPNNGGCSHRCVNTMRSYKCECPDPELSLSPDNKTCNAPGVVVQCNSNNMTIIIAKSLLQGIDHEHLGLLDTKCKATETSAYFSLTIQLTERNTTRRHTASTILYSNTVLEIQVAAEDVITLVQELEI</sequence>
<proteinExistence type="predicted"/>
<evidence type="ECO:0000313" key="4">
    <source>
        <dbReference type="EMBL" id="CAH3140677.1"/>
    </source>
</evidence>
<organism evidence="4 5">
    <name type="scientific">Porites evermanni</name>
    <dbReference type="NCBI Taxonomy" id="104178"/>
    <lineage>
        <taxon>Eukaryota</taxon>
        <taxon>Metazoa</taxon>
        <taxon>Cnidaria</taxon>
        <taxon>Anthozoa</taxon>
        <taxon>Hexacorallia</taxon>
        <taxon>Scleractinia</taxon>
        <taxon>Fungiina</taxon>
        <taxon>Poritidae</taxon>
        <taxon>Porites</taxon>
    </lineage>
</organism>
<dbReference type="EMBL" id="CALNXI010000805">
    <property type="protein sequence ID" value="CAH3140677.1"/>
    <property type="molecule type" value="Genomic_DNA"/>
</dbReference>
<dbReference type="Proteomes" id="UP001159427">
    <property type="component" value="Unassembled WGS sequence"/>
</dbReference>
<dbReference type="Pfam" id="PF23344">
    <property type="entry name" value="ZP-N"/>
    <property type="match status" value="1"/>
</dbReference>
<gene>
    <name evidence="4" type="ORF">PEVE_00041894</name>
</gene>
<evidence type="ECO:0000313" key="5">
    <source>
        <dbReference type="Proteomes" id="UP001159427"/>
    </source>
</evidence>
<evidence type="ECO:0000256" key="1">
    <source>
        <dbReference type="ARBA" id="ARBA00022729"/>
    </source>
</evidence>
<feature type="domain" description="ZP-N" evidence="3">
    <location>
        <begin position="118"/>
        <end position="183"/>
    </location>
</feature>
<keyword evidence="2" id="KW-1015">Disulfide bond</keyword>
<dbReference type="PANTHER" id="PTHR14002">
    <property type="entry name" value="ENDOGLIN/TGF-BETA RECEPTOR TYPE III"/>
    <property type="match status" value="1"/>
</dbReference>
<accession>A0ABN8PDN9</accession>
<evidence type="ECO:0000256" key="2">
    <source>
        <dbReference type="ARBA" id="ARBA00023157"/>
    </source>
</evidence>